<name>A0A7W8KHK6_9DEIO</name>
<dbReference type="EMBL" id="BNAJ01000004">
    <property type="protein sequence ID" value="GHF42405.1"/>
    <property type="molecule type" value="Genomic_DNA"/>
</dbReference>
<accession>A0A7W8KHK6</accession>
<protein>
    <submittedName>
        <fullName evidence="3">Phosphatidylethanolamine-binding protein (PEBP) family uncharacterized protein</fullName>
    </submittedName>
</protein>
<reference evidence="2" key="1">
    <citation type="journal article" date="2014" name="Int. J. Syst. Evol. Microbiol.">
        <title>Complete genome of a new Firmicutes species belonging to the dominant human colonic microbiota ('Ruminococcus bicirculans') reveals two chromosomes and a selective capacity to utilize plant glucans.</title>
        <authorList>
            <consortium name="NISC Comparative Sequencing Program"/>
            <person name="Wegmann U."/>
            <person name="Louis P."/>
            <person name="Goesmann A."/>
            <person name="Henrissat B."/>
            <person name="Duncan S.H."/>
            <person name="Flint H.J."/>
        </authorList>
    </citation>
    <scope>NUCLEOTIDE SEQUENCE</scope>
    <source>
        <strain evidence="2">CGMCC 1.18437</strain>
    </source>
</reference>
<sequence>MRHLALPALVLLSTAVASPLQVALGAHDPALPCGATTTPALTVTGTPPAGTKSLALIVWDQQPHALSGRWLVYDLPPTTRTLTSVPAATLAVAGGYAATNEAGRPGYSPVCLRGAHDIYVDLYAIDVHSLNIAAGSSLQRVHALIKRHRLFEAKAHLPWVVR</sequence>
<dbReference type="InterPro" id="IPR036610">
    <property type="entry name" value="PEBP-like_sf"/>
</dbReference>
<feature type="chain" id="PRO_5030685127" evidence="1">
    <location>
        <begin position="23"/>
        <end position="162"/>
    </location>
</feature>
<reference evidence="2" key="4">
    <citation type="submission" date="2024-05" db="EMBL/GenBank/DDBJ databases">
        <authorList>
            <person name="Sun Q."/>
            <person name="Zhou Y."/>
        </authorList>
    </citation>
    <scope>NUCLEOTIDE SEQUENCE</scope>
    <source>
        <strain evidence="2">CGMCC 1.18437</strain>
    </source>
</reference>
<dbReference type="InterPro" id="IPR008914">
    <property type="entry name" value="PEBP"/>
</dbReference>
<dbReference type="SUPFAM" id="SSF49777">
    <property type="entry name" value="PEBP-like"/>
    <property type="match status" value="1"/>
</dbReference>
<keyword evidence="5" id="KW-1185">Reference proteome</keyword>
<dbReference type="Gene3D" id="3.90.280.10">
    <property type="entry name" value="PEBP-like"/>
    <property type="match status" value="1"/>
</dbReference>
<evidence type="ECO:0000313" key="3">
    <source>
        <dbReference type="EMBL" id="MBB5376664.1"/>
    </source>
</evidence>
<feature type="signal peptide" evidence="1">
    <location>
        <begin position="1"/>
        <end position="22"/>
    </location>
</feature>
<organism evidence="3 4">
    <name type="scientific">Deinococcus metalli</name>
    <dbReference type="NCBI Taxonomy" id="1141878"/>
    <lineage>
        <taxon>Bacteria</taxon>
        <taxon>Thermotogati</taxon>
        <taxon>Deinococcota</taxon>
        <taxon>Deinococci</taxon>
        <taxon>Deinococcales</taxon>
        <taxon>Deinococcaceae</taxon>
        <taxon>Deinococcus</taxon>
    </lineage>
</organism>
<comment type="caution">
    <text evidence="3">The sequence shown here is derived from an EMBL/GenBank/DDBJ whole genome shotgun (WGS) entry which is preliminary data.</text>
</comment>
<dbReference type="AlphaFoldDB" id="A0A7W8KHK6"/>
<keyword evidence="1" id="KW-0732">Signal</keyword>
<evidence type="ECO:0000256" key="1">
    <source>
        <dbReference type="SAM" id="SignalP"/>
    </source>
</evidence>
<reference evidence="3 4" key="3">
    <citation type="submission" date="2020-08" db="EMBL/GenBank/DDBJ databases">
        <title>Genomic Encyclopedia of Type Strains, Phase IV (KMG-IV): sequencing the most valuable type-strain genomes for metagenomic binning, comparative biology and taxonomic classification.</title>
        <authorList>
            <person name="Goeker M."/>
        </authorList>
    </citation>
    <scope>NUCLEOTIDE SEQUENCE [LARGE SCALE GENOMIC DNA]</scope>
    <source>
        <strain evidence="3 4">DSM 27521</strain>
    </source>
</reference>
<reference evidence="5" key="2">
    <citation type="journal article" date="2019" name="Int. J. Syst. Evol. Microbiol.">
        <title>The Global Catalogue of Microorganisms (GCM) 10K type strain sequencing project: providing services to taxonomists for standard genome sequencing and annotation.</title>
        <authorList>
            <consortium name="The Broad Institute Genomics Platform"/>
            <consortium name="The Broad Institute Genome Sequencing Center for Infectious Disease"/>
            <person name="Wu L."/>
            <person name="Ma J."/>
        </authorList>
    </citation>
    <scope>NUCLEOTIDE SEQUENCE [LARGE SCALE GENOMIC DNA]</scope>
    <source>
        <strain evidence="5">CGMCC 1.18437</strain>
    </source>
</reference>
<dbReference type="Proteomes" id="UP000619376">
    <property type="component" value="Unassembled WGS sequence"/>
</dbReference>
<evidence type="ECO:0000313" key="5">
    <source>
        <dbReference type="Proteomes" id="UP000619376"/>
    </source>
</evidence>
<evidence type="ECO:0000313" key="4">
    <source>
        <dbReference type="Proteomes" id="UP000539473"/>
    </source>
</evidence>
<gene>
    <name evidence="2" type="ORF">GCM10017781_18370</name>
    <name evidence="3" type="ORF">HNQ07_002128</name>
</gene>
<dbReference type="RefSeq" id="WP_184111453.1">
    <property type="nucleotide sequence ID" value="NZ_BNAJ01000004.1"/>
</dbReference>
<dbReference type="EMBL" id="JACHFK010000004">
    <property type="protein sequence ID" value="MBB5376664.1"/>
    <property type="molecule type" value="Genomic_DNA"/>
</dbReference>
<dbReference type="Proteomes" id="UP000539473">
    <property type="component" value="Unassembled WGS sequence"/>
</dbReference>
<proteinExistence type="predicted"/>
<evidence type="ECO:0000313" key="2">
    <source>
        <dbReference type="EMBL" id="GHF42405.1"/>
    </source>
</evidence>
<dbReference type="Pfam" id="PF01161">
    <property type="entry name" value="PBP"/>
    <property type="match status" value="1"/>
</dbReference>